<feature type="region of interest" description="Disordered" evidence="1">
    <location>
        <begin position="52"/>
        <end position="86"/>
    </location>
</feature>
<evidence type="ECO:0000256" key="1">
    <source>
        <dbReference type="SAM" id="MobiDB-lite"/>
    </source>
</evidence>
<dbReference type="RefSeq" id="WP_046238093.1">
    <property type="nucleotide sequence ID" value="NZ_CBCSDN010000014.1"/>
</dbReference>
<evidence type="ECO:0000259" key="2">
    <source>
        <dbReference type="Pfam" id="PF00816"/>
    </source>
</evidence>
<reference evidence="3 5" key="1">
    <citation type="submission" date="2016-09" db="EMBL/GenBank/DDBJ databases">
        <title>Complete genome sequence of Deltia acidovorans CM13 isolated from murine proximal colonic tissue.</title>
        <authorList>
            <person name="Saffarian A."/>
        </authorList>
    </citation>
    <scope>NUCLEOTIDE SEQUENCE [LARGE SCALE GENOMIC DNA]</scope>
    <source>
        <strain evidence="3 5">CM13</strain>
    </source>
</reference>
<evidence type="ECO:0000313" key="5">
    <source>
        <dbReference type="Proteomes" id="UP000095607"/>
    </source>
</evidence>
<accession>A0AAX3SFH0</accession>
<keyword evidence="5" id="KW-1185">Reference proteome</keyword>
<organism evidence="4 6">
    <name type="scientific">Delftia tsuruhatensis</name>
    <dbReference type="NCBI Taxonomy" id="180282"/>
    <lineage>
        <taxon>Bacteria</taxon>
        <taxon>Pseudomonadati</taxon>
        <taxon>Pseudomonadota</taxon>
        <taxon>Betaproteobacteria</taxon>
        <taxon>Burkholderiales</taxon>
        <taxon>Comamonadaceae</taxon>
        <taxon>Delftia</taxon>
    </lineage>
</organism>
<evidence type="ECO:0000313" key="4">
    <source>
        <dbReference type="EMBL" id="WFF78776.1"/>
    </source>
</evidence>
<sequence>MTDYETLLQHKAELDARIAAAMKTEKADAVAEVRLLVQQYQLSEQDVFPSRGVIQKGPLGEPKYRNPTTGATWTGRGKPPNWIVGKDRTPFQIIPS</sequence>
<dbReference type="Proteomes" id="UP000095607">
    <property type="component" value="Chromosome"/>
</dbReference>
<evidence type="ECO:0000313" key="3">
    <source>
        <dbReference type="EMBL" id="AOV00407.1"/>
    </source>
</evidence>
<proteinExistence type="predicted"/>
<reference evidence="4" key="2">
    <citation type="submission" date="2023-03" db="EMBL/GenBank/DDBJ databases">
        <title>Synergistic degradation of erythromycin by symbiotic bacteria Ery-6A and Ery-6B and application in simulated water remediation.</title>
        <authorList>
            <person name="Xu S."/>
        </authorList>
    </citation>
    <scope>NUCLEOTIDE SEQUENCE</scope>
    <source>
        <strain evidence="4">Ery-6A</strain>
    </source>
</reference>
<dbReference type="SUPFAM" id="SSF81273">
    <property type="entry name" value="H-NS histone-like proteins"/>
    <property type="match status" value="1"/>
</dbReference>
<feature type="domain" description="DNA-binding protein H-NS-like C-terminal" evidence="2">
    <location>
        <begin position="62"/>
        <end position="93"/>
    </location>
</feature>
<dbReference type="GO" id="GO:0003677">
    <property type="term" value="F:DNA binding"/>
    <property type="evidence" value="ECO:0007669"/>
    <property type="project" value="InterPro"/>
</dbReference>
<evidence type="ECO:0000313" key="6">
    <source>
        <dbReference type="Proteomes" id="UP001219066"/>
    </source>
</evidence>
<dbReference type="AlphaFoldDB" id="A0AAX3SFH0"/>
<dbReference type="EMBL" id="CP120956">
    <property type="protein sequence ID" value="WFF78776.1"/>
    <property type="molecule type" value="Genomic_DNA"/>
</dbReference>
<dbReference type="Pfam" id="PF00816">
    <property type="entry name" value="Histone_HNS"/>
    <property type="match status" value="1"/>
</dbReference>
<dbReference type="Gene3D" id="4.10.430.30">
    <property type="match status" value="1"/>
</dbReference>
<protein>
    <submittedName>
        <fullName evidence="3 4">Histone</fullName>
    </submittedName>
</protein>
<dbReference type="KEGG" id="dts:BI380_03055"/>
<dbReference type="Proteomes" id="UP001219066">
    <property type="component" value="Chromosome"/>
</dbReference>
<gene>
    <name evidence="3" type="ORF">BI380_03055</name>
    <name evidence="4" type="ORF">PYR84_17720</name>
</gene>
<dbReference type="InterPro" id="IPR027444">
    <property type="entry name" value="H-NS_C_dom"/>
</dbReference>
<dbReference type="EMBL" id="CP017420">
    <property type="protein sequence ID" value="AOV00407.1"/>
    <property type="molecule type" value="Genomic_DNA"/>
</dbReference>
<name>A0AAX3SFH0_9BURK</name>